<dbReference type="InterPro" id="IPR051071">
    <property type="entry name" value="LRR-bact_E3_ubiq_ligases"/>
</dbReference>
<keyword evidence="5" id="KW-1185">Reference proteome</keyword>
<gene>
    <name evidence="4" type="ORF">BQ4739_LOCUS8223</name>
</gene>
<evidence type="ECO:0000256" key="2">
    <source>
        <dbReference type="ARBA" id="ARBA00022614"/>
    </source>
</evidence>
<evidence type="ECO:0008006" key="6">
    <source>
        <dbReference type="Google" id="ProtNLM"/>
    </source>
</evidence>
<dbReference type="AlphaFoldDB" id="A0A383VST5"/>
<dbReference type="Proteomes" id="UP000256970">
    <property type="component" value="Unassembled WGS sequence"/>
</dbReference>
<sequence length="250" mass="27185">MDKLIDILQLCLARLSPHDVCMLRCTCSELHDEEQLEVSWQGHSIDFKLDGSASATSWLQMNIHSMNKLSVSISFSVPRQVLQDVMEGGRNLTCLTINSQHVEELPALPPQLQQLDLKRCSQLHVLPALPPTLRQLSCGECRALEALPSSLSTTAATKLSCSRCCCLKSLPQLPPSLVELQAFECTSLAQLPALPGGLERLDISNCKALSELLKLPASLAYLSCSGCSLLRKLPQLAHTGLSWTAAAVIC</sequence>
<dbReference type="GO" id="GO:0005930">
    <property type="term" value="C:axoneme"/>
    <property type="evidence" value="ECO:0007669"/>
    <property type="project" value="UniProtKB-SubCell"/>
</dbReference>
<organism evidence="4 5">
    <name type="scientific">Tetradesmus obliquus</name>
    <name type="common">Green alga</name>
    <name type="synonym">Acutodesmus obliquus</name>
    <dbReference type="NCBI Taxonomy" id="3088"/>
    <lineage>
        <taxon>Eukaryota</taxon>
        <taxon>Viridiplantae</taxon>
        <taxon>Chlorophyta</taxon>
        <taxon>core chlorophytes</taxon>
        <taxon>Chlorophyceae</taxon>
        <taxon>CS clade</taxon>
        <taxon>Sphaeropleales</taxon>
        <taxon>Scenedesmaceae</taxon>
        <taxon>Tetradesmus</taxon>
    </lineage>
</organism>
<dbReference type="PANTHER" id="PTHR47114:SF2">
    <property type="entry name" value="OLIGODENDROCYTE-MYELIN GLYCOPROTEIN"/>
    <property type="match status" value="1"/>
</dbReference>
<proteinExistence type="predicted"/>
<protein>
    <recommendedName>
        <fullName evidence="6">F-box domain-containing protein</fullName>
    </recommendedName>
</protein>
<dbReference type="Gene3D" id="3.80.10.10">
    <property type="entry name" value="Ribonuclease Inhibitor"/>
    <property type="match status" value="1"/>
</dbReference>
<keyword evidence="3" id="KW-0677">Repeat</keyword>
<reference evidence="4 5" key="1">
    <citation type="submission" date="2016-10" db="EMBL/GenBank/DDBJ databases">
        <authorList>
            <person name="Cai Z."/>
        </authorList>
    </citation>
    <scope>NUCLEOTIDE SEQUENCE [LARGE SCALE GENOMIC DNA]</scope>
</reference>
<dbReference type="EMBL" id="FNXT01000816">
    <property type="protein sequence ID" value="SZX67879.1"/>
    <property type="molecule type" value="Genomic_DNA"/>
</dbReference>
<evidence type="ECO:0000313" key="5">
    <source>
        <dbReference type="Proteomes" id="UP000256970"/>
    </source>
</evidence>
<name>A0A383VST5_TETOB</name>
<dbReference type="PANTHER" id="PTHR47114">
    <property type="match status" value="1"/>
</dbReference>
<evidence type="ECO:0000256" key="3">
    <source>
        <dbReference type="ARBA" id="ARBA00022737"/>
    </source>
</evidence>
<keyword evidence="2" id="KW-0433">Leucine-rich repeat</keyword>
<evidence type="ECO:0000313" key="4">
    <source>
        <dbReference type="EMBL" id="SZX67879.1"/>
    </source>
</evidence>
<evidence type="ECO:0000256" key="1">
    <source>
        <dbReference type="ARBA" id="ARBA00004430"/>
    </source>
</evidence>
<comment type="subcellular location">
    <subcellularLocation>
        <location evidence="1">Cytoplasm</location>
        <location evidence="1">Cytoskeleton</location>
        <location evidence="1">Cilium axoneme</location>
    </subcellularLocation>
</comment>
<dbReference type="SUPFAM" id="SSF52058">
    <property type="entry name" value="L domain-like"/>
    <property type="match status" value="1"/>
</dbReference>
<dbReference type="InterPro" id="IPR032675">
    <property type="entry name" value="LRR_dom_sf"/>
</dbReference>
<accession>A0A383VST5</accession>